<dbReference type="GO" id="GO:0004519">
    <property type="term" value="F:endonuclease activity"/>
    <property type="evidence" value="ECO:0007669"/>
    <property type="project" value="InterPro"/>
</dbReference>
<dbReference type="Pfam" id="PF01844">
    <property type="entry name" value="HNH"/>
    <property type="match status" value="1"/>
</dbReference>
<evidence type="ECO:0000313" key="2">
    <source>
        <dbReference type="EMBL" id="KKM17368.1"/>
    </source>
</evidence>
<dbReference type="GO" id="GO:0003676">
    <property type="term" value="F:nucleic acid binding"/>
    <property type="evidence" value="ECO:0007669"/>
    <property type="project" value="InterPro"/>
</dbReference>
<feature type="domain" description="HNH" evidence="1">
    <location>
        <begin position="255"/>
        <end position="302"/>
    </location>
</feature>
<reference evidence="2" key="1">
    <citation type="journal article" date="2015" name="Nature">
        <title>Complex archaea that bridge the gap between prokaryotes and eukaryotes.</title>
        <authorList>
            <person name="Spang A."/>
            <person name="Saw J.H."/>
            <person name="Jorgensen S.L."/>
            <person name="Zaremba-Niedzwiedzka K."/>
            <person name="Martijn J."/>
            <person name="Lind A.E."/>
            <person name="van Eijk R."/>
            <person name="Schleper C."/>
            <person name="Guy L."/>
            <person name="Ettema T.J."/>
        </authorList>
    </citation>
    <scope>NUCLEOTIDE SEQUENCE</scope>
</reference>
<dbReference type="Gene3D" id="1.10.30.50">
    <property type="match status" value="1"/>
</dbReference>
<protein>
    <recommendedName>
        <fullName evidence="1">HNH domain-containing protein</fullName>
    </recommendedName>
</protein>
<gene>
    <name evidence="2" type="ORF">LCGC14_1676490</name>
</gene>
<comment type="caution">
    <text evidence="2">The sequence shown here is derived from an EMBL/GenBank/DDBJ whole genome shotgun (WGS) entry which is preliminary data.</text>
</comment>
<dbReference type="GO" id="GO:0008270">
    <property type="term" value="F:zinc ion binding"/>
    <property type="evidence" value="ECO:0007669"/>
    <property type="project" value="InterPro"/>
</dbReference>
<proteinExistence type="predicted"/>
<sequence>MEQTCTKCGTAKPLEDFHRHRNGKHGRNSQCKACRNKPKEILPEGFRRCTECKTVQELEKFDRSNRTSDGRCAKCKDCRKKYRENNRDALKEKRHQYYIDNREDIIVKQKAYVNKNRDRVLENKRKYYRDNIDKFRKYDAEHKEDKAVYWKSYYPNNRERIVVSNRDYRKQNPETVKQSGQKWRKKNLEKALQASRDYYRRHRIEILQRGKQYRAEHPEMGRYHDRLRKSRKLAVNENFTSEQDSFVRTYWGNECAICGLPQQHEEKALAIDHWYPLSKGHALTIGNAVLMCRACNAQKKDRYPDQVFDAVTVARIEAEIKAQEATWESRGVVSA</sequence>
<dbReference type="AlphaFoldDB" id="A0A0F9K5I1"/>
<evidence type="ECO:0000259" key="1">
    <source>
        <dbReference type="Pfam" id="PF01844"/>
    </source>
</evidence>
<accession>A0A0F9K5I1</accession>
<organism evidence="2">
    <name type="scientific">marine sediment metagenome</name>
    <dbReference type="NCBI Taxonomy" id="412755"/>
    <lineage>
        <taxon>unclassified sequences</taxon>
        <taxon>metagenomes</taxon>
        <taxon>ecological metagenomes</taxon>
    </lineage>
</organism>
<name>A0A0F9K5I1_9ZZZZ</name>
<dbReference type="EMBL" id="LAZR01014468">
    <property type="protein sequence ID" value="KKM17368.1"/>
    <property type="molecule type" value="Genomic_DNA"/>
</dbReference>
<dbReference type="InterPro" id="IPR002711">
    <property type="entry name" value="HNH"/>
</dbReference>